<dbReference type="GO" id="GO:0005506">
    <property type="term" value="F:iron ion binding"/>
    <property type="evidence" value="ECO:0007669"/>
    <property type="project" value="InterPro"/>
</dbReference>
<keyword evidence="6 14" id="KW-0349">Heme</keyword>
<comment type="caution">
    <text evidence="15">The sequence shown here is derived from an EMBL/GenBank/DDBJ whole genome shotgun (WGS) entry which is preliminary data.</text>
</comment>
<keyword evidence="7 14" id="KW-0479">Metal-binding</keyword>
<organism evidence="15 16">
    <name type="scientific">Tenebrio molitor</name>
    <name type="common">Yellow mealworm beetle</name>
    <dbReference type="NCBI Taxonomy" id="7067"/>
    <lineage>
        <taxon>Eukaryota</taxon>
        <taxon>Metazoa</taxon>
        <taxon>Ecdysozoa</taxon>
        <taxon>Arthropoda</taxon>
        <taxon>Hexapoda</taxon>
        <taxon>Insecta</taxon>
        <taxon>Pterygota</taxon>
        <taxon>Neoptera</taxon>
        <taxon>Endopterygota</taxon>
        <taxon>Coleoptera</taxon>
        <taxon>Polyphaga</taxon>
        <taxon>Cucujiformia</taxon>
        <taxon>Tenebrionidae</taxon>
        <taxon>Tenebrio</taxon>
    </lineage>
</organism>
<feature type="binding site" description="axial binding residue" evidence="14">
    <location>
        <position position="448"/>
    </location>
    <ligand>
        <name>heme</name>
        <dbReference type="ChEBI" id="CHEBI:30413"/>
    </ligand>
    <ligandPart>
        <name>Fe</name>
        <dbReference type="ChEBI" id="CHEBI:18248"/>
    </ligandPart>
</feature>
<dbReference type="PROSITE" id="PS00086">
    <property type="entry name" value="CYTOCHROME_P450"/>
    <property type="match status" value="1"/>
</dbReference>
<evidence type="ECO:0000256" key="3">
    <source>
        <dbReference type="ARBA" id="ARBA00004174"/>
    </source>
</evidence>
<dbReference type="FunFam" id="1.10.630.10:FF:000238">
    <property type="entry name" value="Cytochrome P450 2A6"/>
    <property type="match status" value="1"/>
</dbReference>
<keyword evidence="8" id="KW-0256">Endoplasmic reticulum</keyword>
<keyword evidence="9" id="KW-0492">Microsome</keyword>
<dbReference type="PRINTS" id="PR00385">
    <property type="entry name" value="P450"/>
</dbReference>
<evidence type="ECO:0000313" key="16">
    <source>
        <dbReference type="Proteomes" id="UP000719412"/>
    </source>
</evidence>
<dbReference type="InterPro" id="IPR050182">
    <property type="entry name" value="Cytochrome_P450_fam2"/>
</dbReference>
<dbReference type="PANTHER" id="PTHR24300">
    <property type="entry name" value="CYTOCHROME P450 508A4-RELATED"/>
    <property type="match status" value="1"/>
</dbReference>
<keyword evidence="16" id="KW-1185">Reference proteome</keyword>
<evidence type="ECO:0000256" key="14">
    <source>
        <dbReference type="PIRSR" id="PIRSR602401-1"/>
    </source>
</evidence>
<comment type="cofactor">
    <cofactor evidence="1 14">
        <name>heme</name>
        <dbReference type="ChEBI" id="CHEBI:30413"/>
    </cofactor>
</comment>
<dbReference type="GO" id="GO:0020037">
    <property type="term" value="F:heme binding"/>
    <property type="evidence" value="ECO:0007669"/>
    <property type="project" value="InterPro"/>
</dbReference>
<dbReference type="GO" id="GO:0016712">
    <property type="term" value="F:oxidoreductase activity, acting on paired donors, with incorporation or reduction of molecular oxygen, reduced flavin or flavoprotein as one donor, and incorporation of one atom of oxygen"/>
    <property type="evidence" value="ECO:0007669"/>
    <property type="project" value="TreeGrafter"/>
</dbReference>
<keyword evidence="13" id="KW-0472">Membrane</keyword>
<keyword evidence="12" id="KW-0503">Monooxygenase</keyword>
<dbReference type="PANTHER" id="PTHR24300:SF376">
    <property type="entry name" value="CYTOCHROME P450 15A1"/>
    <property type="match status" value="1"/>
</dbReference>
<protein>
    <recommendedName>
        <fullName evidence="17">Cytochrome P450 monooxygenase</fullName>
    </recommendedName>
</protein>
<keyword evidence="10" id="KW-0560">Oxidoreductase</keyword>
<evidence type="ECO:0000256" key="2">
    <source>
        <dbReference type="ARBA" id="ARBA00003690"/>
    </source>
</evidence>
<dbReference type="GO" id="GO:0005789">
    <property type="term" value="C:endoplasmic reticulum membrane"/>
    <property type="evidence" value="ECO:0007669"/>
    <property type="project" value="UniProtKB-SubCell"/>
</dbReference>
<dbReference type="SUPFAM" id="SSF48264">
    <property type="entry name" value="Cytochrome P450"/>
    <property type="match status" value="2"/>
</dbReference>
<dbReference type="InterPro" id="IPR001128">
    <property type="entry name" value="Cyt_P450"/>
</dbReference>
<dbReference type="EMBL" id="JABDTM020004538">
    <property type="protein sequence ID" value="KAH0822054.1"/>
    <property type="molecule type" value="Genomic_DNA"/>
</dbReference>
<dbReference type="GO" id="GO:0008395">
    <property type="term" value="F:steroid hydroxylase activity"/>
    <property type="evidence" value="ECO:0007669"/>
    <property type="project" value="TreeGrafter"/>
</dbReference>
<evidence type="ECO:0000256" key="9">
    <source>
        <dbReference type="ARBA" id="ARBA00022848"/>
    </source>
</evidence>
<reference evidence="15" key="2">
    <citation type="submission" date="2021-08" db="EMBL/GenBank/DDBJ databases">
        <authorList>
            <person name="Eriksson T."/>
        </authorList>
    </citation>
    <scope>NUCLEOTIDE SEQUENCE</scope>
    <source>
        <strain evidence="15">Stoneville</strain>
        <tissue evidence="15">Whole head</tissue>
    </source>
</reference>
<reference evidence="15" key="1">
    <citation type="journal article" date="2020" name="J Insects Food Feed">
        <title>The yellow mealworm (Tenebrio molitor) genome: a resource for the emerging insects as food and feed industry.</title>
        <authorList>
            <person name="Eriksson T."/>
            <person name="Andere A."/>
            <person name="Kelstrup H."/>
            <person name="Emery V."/>
            <person name="Picard C."/>
        </authorList>
    </citation>
    <scope>NUCLEOTIDE SEQUENCE</scope>
    <source>
        <strain evidence="15">Stoneville</strain>
        <tissue evidence="15">Whole head</tissue>
    </source>
</reference>
<evidence type="ECO:0000256" key="5">
    <source>
        <dbReference type="ARBA" id="ARBA00010617"/>
    </source>
</evidence>
<evidence type="ECO:0000256" key="12">
    <source>
        <dbReference type="ARBA" id="ARBA00023033"/>
    </source>
</evidence>
<dbReference type="GO" id="GO:0006082">
    <property type="term" value="P:organic acid metabolic process"/>
    <property type="evidence" value="ECO:0007669"/>
    <property type="project" value="TreeGrafter"/>
</dbReference>
<dbReference type="Gene3D" id="1.10.630.10">
    <property type="entry name" value="Cytochrome P450"/>
    <property type="match status" value="2"/>
</dbReference>
<dbReference type="AlphaFoldDB" id="A0A8J6LGR2"/>
<dbReference type="Proteomes" id="UP000719412">
    <property type="component" value="Unassembled WGS sequence"/>
</dbReference>
<evidence type="ECO:0000256" key="6">
    <source>
        <dbReference type="ARBA" id="ARBA00022617"/>
    </source>
</evidence>
<comment type="similarity">
    <text evidence="5">Belongs to the cytochrome P450 family.</text>
</comment>
<proteinExistence type="inferred from homology"/>
<evidence type="ECO:0000256" key="7">
    <source>
        <dbReference type="ARBA" id="ARBA00022723"/>
    </source>
</evidence>
<evidence type="ECO:0000256" key="11">
    <source>
        <dbReference type="ARBA" id="ARBA00023004"/>
    </source>
</evidence>
<evidence type="ECO:0000256" key="1">
    <source>
        <dbReference type="ARBA" id="ARBA00001971"/>
    </source>
</evidence>
<comment type="subcellular location">
    <subcellularLocation>
        <location evidence="4">Endoplasmic reticulum membrane</location>
        <topology evidence="4">Peripheral membrane protein</topology>
    </subcellularLocation>
    <subcellularLocation>
        <location evidence="3">Microsome membrane</location>
        <topology evidence="3">Peripheral membrane protein</topology>
    </subcellularLocation>
</comment>
<dbReference type="InterPro" id="IPR002401">
    <property type="entry name" value="Cyt_P450_E_grp-I"/>
</dbReference>
<comment type="function">
    <text evidence="2">May be involved in the metabolism of insect hormones and in the breakdown of synthetic insecticides.</text>
</comment>
<keyword evidence="11 14" id="KW-0408">Iron</keyword>
<evidence type="ECO:0000256" key="10">
    <source>
        <dbReference type="ARBA" id="ARBA00023002"/>
    </source>
</evidence>
<dbReference type="InterPro" id="IPR036396">
    <property type="entry name" value="Cyt_P450_sf"/>
</dbReference>
<gene>
    <name evidence="15" type="ORF">GEV33_000737</name>
</gene>
<dbReference type="GO" id="GO:0006805">
    <property type="term" value="P:xenobiotic metabolic process"/>
    <property type="evidence" value="ECO:0007669"/>
    <property type="project" value="TreeGrafter"/>
</dbReference>
<dbReference type="InterPro" id="IPR017972">
    <property type="entry name" value="Cyt_P450_CS"/>
</dbReference>
<name>A0A8J6LGR2_TENMO</name>
<evidence type="ECO:0000256" key="4">
    <source>
        <dbReference type="ARBA" id="ARBA00004406"/>
    </source>
</evidence>
<evidence type="ECO:0000256" key="13">
    <source>
        <dbReference type="ARBA" id="ARBA00023136"/>
    </source>
</evidence>
<dbReference type="PRINTS" id="PR00463">
    <property type="entry name" value="EP450I"/>
</dbReference>
<dbReference type="Pfam" id="PF00067">
    <property type="entry name" value="p450"/>
    <property type="match status" value="2"/>
</dbReference>
<sequence>MFVFATLLILFTVLLILYLYKFANERPHNFPPGPPKLPFWGSYWFMLKENYKFAHLAFETLGKRYKTDILGLFLGKGPAVVVFSHELCKEVLTRDEFIGRNDSIIIRKRGLGELKGIFFIDGPFWKGQRRFSLRHMRDYGFGRRSEVVENFLTDEIKQILNFLAKEPDKEDRDICRGKGQVLMPDFLYGPLINTIMLILASSRFDNYKLRECARAGLRFQRSGDATGSAISMTPWLRFLAPDFFGFTSAVVDNGHLLEFLRGVVDEHLETFSDDHHRDFIDVYIGESIKQGVELDYKQLLLTVLDYMFPSPIAIGHTLSFYFVFLINNPHVQVKIQEEIDRVVGRSRLPNVDDRKDMPYLEASIRESVRIFSLNPLGIPRRCMEDTHLAGYFIPKDTIMLPCIWTAHKDKSVWGDNPEEFQPERFLDKDGNLLKKDNTLGFGAGKRLCAGETFARQNMFLIVSNILQSFTIKSPNGKPVVLDVVPGINMSLKENWILVCCKRKFLKTLDAKYLLGPPKLPLWGSYWFLLKENYNLSHLAMAALGKKYKTDILGLFLGNFPAVVTLNIELSKELLTREEFIGRVDTILVRTRSFGDLKGIFFADGPVWKEHRRFSLRHMRDFGFGRRSDVMENFISEEITYLIDFLKNEPKEKDLNVCKSKGHVLVPDVFYGSLINTILSVLTSTRFDHHEVRQYAKAALKFMKCEDATGGAICMTPWLRFLAPDYFGYTSAVRDNRFIQKFLTEIIEDHLKTFSDDHHRDFVDVFISETLRQGVDLDRKWFR</sequence>
<evidence type="ECO:0008006" key="17">
    <source>
        <dbReference type="Google" id="ProtNLM"/>
    </source>
</evidence>
<evidence type="ECO:0000256" key="8">
    <source>
        <dbReference type="ARBA" id="ARBA00022824"/>
    </source>
</evidence>
<evidence type="ECO:0000313" key="15">
    <source>
        <dbReference type="EMBL" id="KAH0822054.1"/>
    </source>
</evidence>
<accession>A0A8J6LGR2</accession>